<gene>
    <name evidence="4" type="ORF">SAE01_03220</name>
</gene>
<dbReference type="GO" id="GO:0003677">
    <property type="term" value="F:DNA binding"/>
    <property type="evidence" value="ECO:0007669"/>
    <property type="project" value="UniProtKB-UniRule"/>
</dbReference>
<dbReference type="Gene3D" id="1.10.357.10">
    <property type="entry name" value="Tetracycline Repressor, domain 2"/>
    <property type="match status" value="1"/>
</dbReference>
<evidence type="ECO:0000256" key="2">
    <source>
        <dbReference type="PROSITE-ProRule" id="PRU00335"/>
    </source>
</evidence>
<dbReference type="PRINTS" id="PR00455">
    <property type="entry name" value="HTHTETR"/>
</dbReference>
<dbReference type="RefSeq" id="WP_147201782.1">
    <property type="nucleotide sequence ID" value="NZ_BJYT01000001.1"/>
</dbReference>
<dbReference type="Proteomes" id="UP000321513">
    <property type="component" value="Unassembled WGS sequence"/>
</dbReference>
<sequence>MKQQILQTSLNQFLKYGIRKMSIQKLVEPLGISTKTVYKYFKNKEDLLEEALHLYYAQQYQLLENYAAAQNPAHLLFDVWFTAIEQSSNVNTVFFRDLHYYYPDLEKKIEVIIGKKFDKQFIGIIGKGIQEDIFRGDVEPQIAMEGVYVLYNAIAKNEQFKVKGHSTLDILSNTIGLTIRGMCTAKGLEDLDSHIQSVIESGGVKVFQETMVLS</sequence>
<feature type="DNA-binding region" description="H-T-H motif" evidence="2">
    <location>
        <begin position="22"/>
        <end position="41"/>
    </location>
</feature>
<feature type="domain" description="HTH tetR-type" evidence="3">
    <location>
        <begin position="1"/>
        <end position="59"/>
    </location>
</feature>
<dbReference type="InterPro" id="IPR001647">
    <property type="entry name" value="HTH_TetR"/>
</dbReference>
<reference evidence="4 5" key="1">
    <citation type="submission" date="2019-07" db="EMBL/GenBank/DDBJ databases">
        <title>Whole genome shotgun sequence of Segetibacter aerophilus NBRC 106135.</title>
        <authorList>
            <person name="Hosoyama A."/>
            <person name="Uohara A."/>
            <person name="Ohji S."/>
            <person name="Ichikawa N."/>
        </authorList>
    </citation>
    <scope>NUCLEOTIDE SEQUENCE [LARGE SCALE GENOMIC DNA]</scope>
    <source>
        <strain evidence="4 5">NBRC 106135</strain>
    </source>
</reference>
<dbReference type="InterPro" id="IPR009057">
    <property type="entry name" value="Homeodomain-like_sf"/>
</dbReference>
<dbReference type="PROSITE" id="PS50977">
    <property type="entry name" value="HTH_TETR_2"/>
    <property type="match status" value="1"/>
</dbReference>
<organism evidence="4 5">
    <name type="scientific">Segetibacter aerophilus</name>
    <dbReference type="NCBI Taxonomy" id="670293"/>
    <lineage>
        <taxon>Bacteria</taxon>
        <taxon>Pseudomonadati</taxon>
        <taxon>Bacteroidota</taxon>
        <taxon>Chitinophagia</taxon>
        <taxon>Chitinophagales</taxon>
        <taxon>Chitinophagaceae</taxon>
        <taxon>Segetibacter</taxon>
    </lineage>
</organism>
<evidence type="ECO:0000256" key="1">
    <source>
        <dbReference type="ARBA" id="ARBA00023125"/>
    </source>
</evidence>
<accession>A0A512B791</accession>
<evidence type="ECO:0000313" key="4">
    <source>
        <dbReference type="EMBL" id="GEO07826.1"/>
    </source>
</evidence>
<evidence type="ECO:0000313" key="5">
    <source>
        <dbReference type="Proteomes" id="UP000321513"/>
    </source>
</evidence>
<proteinExistence type="predicted"/>
<keyword evidence="1 2" id="KW-0238">DNA-binding</keyword>
<evidence type="ECO:0000259" key="3">
    <source>
        <dbReference type="PROSITE" id="PS50977"/>
    </source>
</evidence>
<dbReference type="SUPFAM" id="SSF46689">
    <property type="entry name" value="Homeodomain-like"/>
    <property type="match status" value="1"/>
</dbReference>
<dbReference type="InterPro" id="IPR050624">
    <property type="entry name" value="HTH-type_Tx_Regulator"/>
</dbReference>
<dbReference type="Pfam" id="PF00440">
    <property type="entry name" value="TetR_N"/>
    <property type="match status" value="1"/>
</dbReference>
<dbReference type="PANTHER" id="PTHR43479">
    <property type="entry name" value="ACREF/ENVCD OPERON REPRESSOR-RELATED"/>
    <property type="match status" value="1"/>
</dbReference>
<comment type="caution">
    <text evidence="4">The sequence shown here is derived from an EMBL/GenBank/DDBJ whole genome shotgun (WGS) entry which is preliminary data.</text>
</comment>
<keyword evidence="5" id="KW-1185">Reference proteome</keyword>
<dbReference type="EMBL" id="BJYT01000001">
    <property type="protein sequence ID" value="GEO07826.1"/>
    <property type="molecule type" value="Genomic_DNA"/>
</dbReference>
<dbReference type="PANTHER" id="PTHR43479:SF11">
    <property type="entry name" value="ACREF_ENVCD OPERON REPRESSOR-RELATED"/>
    <property type="match status" value="1"/>
</dbReference>
<dbReference type="AlphaFoldDB" id="A0A512B791"/>
<dbReference type="OrthoDB" id="6430772at2"/>
<protein>
    <submittedName>
        <fullName evidence="4">TetR family transcriptional regulator</fullName>
    </submittedName>
</protein>
<name>A0A512B791_9BACT</name>